<gene>
    <name evidence="2" type="ORF">L228DRAFT_242873</name>
</gene>
<reference evidence="2 3" key="1">
    <citation type="journal article" date="2016" name="Fungal Biol.">
        <title>The genome of Xylona heveae provides a window into fungal endophytism.</title>
        <authorList>
            <person name="Gazis R."/>
            <person name="Kuo A."/>
            <person name="Riley R."/>
            <person name="LaButti K."/>
            <person name="Lipzen A."/>
            <person name="Lin J."/>
            <person name="Amirebrahimi M."/>
            <person name="Hesse C.N."/>
            <person name="Spatafora J.W."/>
            <person name="Henrissat B."/>
            <person name="Hainaut M."/>
            <person name="Grigoriev I.V."/>
            <person name="Hibbett D.S."/>
        </authorList>
    </citation>
    <scope>NUCLEOTIDE SEQUENCE [LARGE SCALE GENOMIC DNA]</scope>
    <source>
        <strain evidence="2 3">TC161</strain>
    </source>
</reference>
<feature type="region of interest" description="Disordered" evidence="1">
    <location>
        <begin position="102"/>
        <end position="128"/>
    </location>
</feature>
<name>A0A165JM10_XYLHT</name>
<dbReference type="RefSeq" id="XP_018191964.1">
    <property type="nucleotide sequence ID" value="XM_018331553.1"/>
</dbReference>
<proteinExistence type="predicted"/>
<feature type="compositionally biased region" description="Polar residues" evidence="1">
    <location>
        <begin position="38"/>
        <end position="48"/>
    </location>
</feature>
<dbReference type="OrthoDB" id="5377039at2759"/>
<evidence type="ECO:0000313" key="2">
    <source>
        <dbReference type="EMBL" id="KZF26409.1"/>
    </source>
</evidence>
<dbReference type="EMBL" id="KV407454">
    <property type="protein sequence ID" value="KZF26409.1"/>
    <property type="molecule type" value="Genomic_DNA"/>
</dbReference>
<accession>A0A165JM10</accession>
<dbReference type="InParanoid" id="A0A165JM10"/>
<protein>
    <submittedName>
        <fullName evidence="2">Uncharacterized protein</fullName>
    </submittedName>
</protein>
<dbReference type="GeneID" id="28896690"/>
<keyword evidence="3" id="KW-1185">Reference proteome</keyword>
<evidence type="ECO:0000313" key="3">
    <source>
        <dbReference type="Proteomes" id="UP000076632"/>
    </source>
</evidence>
<organism evidence="2 3">
    <name type="scientific">Xylona heveae (strain CBS 132557 / TC161)</name>
    <dbReference type="NCBI Taxonomy" id="1328760"/>
    <lineage>
        <taxon>Eukaryota</taxon>
        <taxon>Fungi</taxon>
        <taxon>Dikarya</taxon>
        <taxon>Ascomycota</taxon>
        <taxon>Pezizomycotina</taxon>
        <taxon>Xylonomycetes</taxon>
        <taxon>Xylonales</taxon>
        <taxon>Xylonaceae</taxon>
        <taxon>Xylona</taxon>
    </lineage>
</organism>
<feature type="region of interest" description="Disordered" evidence="1">
    <location>
        <begin position="1"/>
        <end position="72"/>
    </location>
</feature>
<dbReference type="AlphaFoldDB" id="A0A165JM10"/>
<evidence type="ECO:0000256" key="1">
    <source>
        <dbReference type="SAM" id="MobiDB-lite"/>
    </source>
</evidence>
<sequence>MSEIDRDFDGDSQMRSSSSESDLLDEDSLFPDSKEPLTPTTRHPNTRAQLAAELSPPPSQSRPVDAAAGGVAIAGPSGKQAISEAFGAQAAPLVSAVAEGRPVWEGSGENEPGWGWKNPKAQEEMKKATESLLDKDIDPFVGMKDPLLGNRNFAEELEKYKRRDF</sequence>
<dbReference type="Proteomes" id="UP000076632">
    <property type="component" value="Unassembled WGS sequence"/>
</dbReference>